<gene>
    <name evidence="10" type="ORF">HYS17_11660</name>
</gene>
<evidence type="ECO:0000256" key="7">
    <source>
        <dbReference type="ARBA" id="ARBA00023136"/>
    </source>
</evidence>
<dbReference type="Gene3D" id="1.10.3470.10">
    <property type="entry name" value="ABC transporter involved in vitamin B12 uptake, BtuC"/>
    <property type="match status" value="1"/>
</dbReference>
<dbReference type="PANTHER" id="PTHR30477">
    <property type="entry name" value="ABC-TRANSPORTER METAL-BINDING PROTEIN"/>
    <property type="match status" value="1"/>
</dbReference>
<keyword evidence="7 9" id="KW-0472">Membrane</keyword>
<evidence type="ECO:0000256" key="1">
    <source>
        <dbReference type="ARBA" id="ARBA00004651"/>
    </source>
</evidence>
<dbReference type="Pfam" id="PF00950">
    <property type="entry name" value="ABC-3"/>
    <property type="match status" value="1"/>
</dbReference>
<keyword evidence="6 9" id="KW-1133">Transmembrane helix</keyword>
<evidence type="ECO:0000256" key="5">
    <source>
        <dbReference type="ARBA" id="ARBA00022692"/>
    </source>
</evidence>
<comment type="similarity">
    <text evidence="2 8">Belongs to the ABC-3 integral membrane protein family.</text>
</comment>
<dbReference type="GO" id="GO:0010043">
    <property type="term" value="P:response to zinc ion"/>
    <property type="evidence" value="ECO:0007669"/>
    <property type="project" value="TreeGrafter"/>
</dbReference>
<feature type="transmembrane region" description="Helical" evidence="9">
    <location>
        <begin position="92"/>
        <end position="110"/>
    </location>
</feature>
<feature type="transmembrane region" description="Helical" evidence="9">
    <location>
        <begin position="39"/>
        <end position="56"/>
    </location>
</feature>
<keyword evidence="4" id="KW-1003">Cell membrane</keyword>
<dbReference type="GO" id="GO:0043190">
    <property type="term" value="C:ATP-binding cassette (ABC) transporter complex"/>
    <property type="evidence" value="ECO:0007669"/>
    <property type="project" value="InterPro"/>
</dbReference>
<feature type="transmembrane region" description="Helical" evidence="9">
    <location>
        <begin position="151"/>
        <end position="169"/>
    </location>
</feature>
<evidence type="ECO:0000313" key="11">
    <source>
        <dbReference type="Proteomes" id="UP000595362"/>
    </source>
</evidence>
<organism evidence="10 11">
    <name type="scientific">Micavibrio aeruginosavorus</name>
    <dbReference type="NCBI Taxonomy" id="349221"/>
    <lineage>
        <taxon>Bacteria</taxon>
        <taxon>Pseudomonadati</taxon>
        <taxon>Bdellovibrionota</taxon>
        <taxon>Bdellovibrionia</taxon>
        <taxon>Bdellovibrionales</taxon>
        <taxon>Pseudobdellovibrionaceae</taxon>
        <taxon>Micavibrio</taxon>
    </lineage>
</organism>
<evidence type="ECO:0000256" key="9">
    <source>
        <dbReference type="SAM" id="Phobius"/>
    </source>
</evidence>
<sequence length="293" mass="30217">MSETLLQIDLPALLIATMAAIICSLCGAFLLLRRQALMSDALSHVVLPGIVVGYLASGTLAALPMLLGALGACLLAVALMAVIRQVRIIEPGAIMGIVFTALFAFGVLLLEQKIGGRVHLDAHHALYGALELTYWPGIFTKGAWQSMPADMPLLFGVMIAVVALVALFYKELKLSTFDPLLAQGQGLRPSWIGGGLLALSAIGCVAAFQAVGSILVIALFICPAACARLLTSSLSGYLFCSAASAIAMAVIGYGLAATAPLWLGVPAALSAAGMIAVTGGLMVVMATFCARTK</sequence>
<dbReference type="PANTHER" id="PTHR30477:SF8">
    <property type="entry name" value="METAL TRANSPORT SYSTEM MEMBRANE PROTEIN CT_070-RELATED"/>
    <property type="match status" value="1"/>
</dbReference>
<accession>A0A7T5R222</accession>
<dbReference type="GO" id="GO:0055085">
    <property type="term" value="P:transmembrane transport"/>
    <property type="evidence" value="ECO:0007669"/>
    <property type="project" value="InterPro"/>
</dbReference>
<dbReference type="SUPFAM" id="SSF81345">
    <property type="entry name" value="ABC transporter involved in vitamin B12 uptake, BtuC"/>
    <property type="match status" value="1"/>
</dbReference>
<feature type="transmembrane region" description="Helical" evidence="9">
    <location>
        <begin position="234"/>
        <end position="256"/>
    </location>
</feature>
<evidence type="ECO:0000256" key="2">
    <source>
        <dbReference type="ARBA" id="ARBA00008034"/>
    </source>
</evidence>
<evidence type="ECO:0000256" key="3">
    <source>
        <dbReference type="ARBA" id="ARBA00022448"/>
    </source>
</evidence>
<feature type="transmembrane region" description="Helical" evidence="9">
    <location>
        <begin position="12"/>
        <end position="32"/>
    </location>
</feature>
<proteinExistence type="inferred from homology"/>
<comment type="subcellular location">
    <subcellularLocation>
        <location evidence="1 8">Cell membrane</location>
        <topology evidence="1 8">Multi-pass membrane protein</topology>
    </subcellularLocation>
</comment>
<protein>
    <submittedName>
        <fullName evidence="10">Metal ABC transporter permease</fullName>
    </submittedName>
</protein>
<evidence type="ECO:0000256" key="6">
    <source>
        <dbReference type="ARBA" id="ARBA00022989"/>
    </source>
</evidence>
<feature type="transmembrane region" description="Helical" evidence="9">
    <location>
        <begin position="189"/>
        <end position="222"/>
    </location>
</feature>
<evidence type="ECO:0000256" key="8">
    <source>
        <dbReference type="RuleBase" id="RU003943"/>
    </source>
</evidence>
<evidence type="ECO:0000313" key="10">
    <source>
        <dbReference type="EMBL" id="QQG36127.1"/>
    </source>
</evidence>
<dbReference type="EMBL" id="CP066681">
    <property type="protein sequence ID" value="QQG36127.1"/>
    <property type="molecule type" value="Genomic_DNA"/>
</dbReference>
<keyword evidence="5 8" id="KW-0812">Transmembrane</keyword>
<dbReference type="InterPro" id="IPR001626">
    <property type="entry name" value="ABC_TroCD"/>
</dbReference>
<keyword evidence="3 8" id="KW-0813">Transport</keyword>
<dbReference type="Proteomes" id="UP000595362">
    <property type="component" value="Chromosome"/>
</dbReference>
<dbReference type="AlphaFoldDB" id="A0A7T5R222"/>
<feature type="transmembrane region" description="Helical" evidence="9">
    <location>
        <begin position="268"/>
        <end position="290"/>
    </location>
</feature>
<evidence type="ECO:0000256" key="4">
    <source>
        <dbReference type="ARBA" id="ARBA00022475"/>
    </source>
</evidence>
<reference evidence="10 11" key="1">
    <citation type="submission" date="2020-07" db="EMBL/GenBank/DDBJ databases">
        <title>Huge and variable diversity of episymbiotic CPR bacteria and DPANN archaea in groundwater ecosystems.</title>
        <authorList>
            <person name="He C.Y."/>
            <person name="Keren R."/>
            <person name="Whittaker M."/>
            <person name="Farag I.F."/>
            <person name="Doudna J."/>
            <person name="Cate J.H.D."/>
            <person name="Banfield J.F."/>
        </authorList>
    </citation>
    <scope>NUCLEOTIDE SEQUENCE [LARGE SCALE GENOMIC DNA]</scope>
    <source>
        <strain evidence="10">NC_groundwater_70_Ag_B-0.1um_54_66</strain>
    </source>
</reference>
<name>A0A7T5R222_9BACT</name>
<dbReference type="InterPro" id="IPR037294">
    <property type="entry name" value="ABC_BtuC-like"/>
</dbReference>